<evidence type="ECO:0000313" key="4">
    <source>
        <dbReference type="EMBL" id="ABK23924.1"/>
    </source>
</evidence>
<proteinExistence type="evidence at transcript level"/>
<dbReference type="GO" id="GO:0110102">
    <property type="term" value="P:ribulose bisphosphate carboxylase complex assembly"/>
    <property type="evidence" value="ECO:0007669"/>
    <property type="project" value="InterPro"/>
</dbReference>
<dbReference type="GO" id="GO:0015977">
    <property type="term" value="P:carbon fixation"/>
    <property type="evidence" value="ECO:0007669"/>
    <property type="project" value="UniProtKB-KW"/>
</dbReference>
<dbReference type="EMBL" id="EF084612">
    <property type="protein sequence ID" value="ABK23924.1"/>
    <property type="molecule type" value="mRNA"/>
</dbReference>
<protein>
    <recommendedName>
        <fullName evidence="5">Chaperonin-like RbcX protein</fullName>
    </recommendedName>
</protein>
<evidence type="ECO:0000256" key="1">
    <source>
        <dbReference type="ARBA" id="ARBA00022531"/>
    </source>
</evidence>
<keyword evidence="2" id="KW-0143">Chaperone</keyword>
<organism evidence="4">
    <name type="scientific">Picea sitchensis</name>
    <name type="common">Sitka spruce</name>
    <name type="synonym">Pinus sitchensis</name>
    <dbReference type="NCBI Taxonomy" id="3332"/>
    <lineage>
        <taxon>Eukaryota</taxon>
        <taxon>Viridiplantae</taxon>
        <taxon>Streptophyta</taxon>
        <taxon>Embryophyta</taxon>
        <taxon>Tracheophyta</taxon>
        <taxon>Spermatophyta</taxon>
        <taxon>Pinopsida</taxon>
        <taxon>Pinidae</taxon>
        <taxon>Conifers I</taxon>
        <taxon>Pinales</taxon>
        <taxon>Pinaceae</taxon>
        <taxon>Picea</taxon>
    </lineage>
</organism>
<dbReference type="GO" id="GO:0044183">
    <property type="term" value="F:protein folding chaperone"/>
    <property type="evidence" value="ECO:0007669"/>
    <property type="project" value="InterPro"/>
</dbReference>
<evidence type="ECO:0000256" key="2">
    <source>
        <dbReference type="ARBA" id="ARBA00023186"/>
    </source>
</evidence>
<evidence type="ECO:0000256" key="3">
    <source>
        <dbReference type="ARBA" id="ARBA00023300"/>
    </source>
</evidence>
<dbReference type="InterPro" id="IPR038052">
    <property type="entry name" value="Chaperonin_RbcX_sf"/>
</dbReference>
<dbReference type="Gene3D" id="1.10.1200.210">
    <property type="entry name" value="Chaperonin-like RbcX"/>
    <property type="match status" value="1"/>
</dbReference>
<sequence length="214" mass="25018">MVGAVSVLGSVHVEPCRTIIISEARFRFKFSRIGRRHRREAPVPGGLSSSLTDAWQDWRLSARVFARVVYASAMRGRDCRPLVVVDEIAGQYEENFDDVGKNLIDYFTFKAVRTVLAQLYEMNPTQYMWLYNYVVDNKPSDGKRFLRNLVKERQELGERVMVTRLHLFNKWVKRYNHVDIHRAISDQNLELMRERLVEIVKWPSDNDPDTPKTG</sequence>
<keyword evidence="1" id="KW-0602">Photosynthesis</keyword>
<dbReference type="GO" id="GO:0015979">
    <property type="term" value="P:photosynthesis"/>
    <property type="evidence" value="ECO:0007669"/>
    <property type="project" value="UniProtKB-KW"/>
</dbReference>
<dbReference type="InterPro" id="IPR003435">
    <property type="entry name" value="Chaperonin_RcbX"/>
</dbReference>
<dbReference type="SUPFAM" id="SSF158615">
    <property type="entry name" value="RbcX-like"/>
    <property type="match status" value="1"/>
</dbReference>
<dbReference type="PANTHER" id="PTHR33791:SF1">
    <property type="entry name" value="RUBISCO CHAPERONE RBCX"/>
    <property type="match status" value="1"/>
</dbReference>
<reference evidence="4" key="1">
    <citation type="journal article" date="2008" name="BMC Genomics">
        <title>A conifer genomics resource of 200,000 spruce (Picea spp.) ESTs and 6,464 high-quality, sequence-finished full-length cDNAs for Sitka spruce (Picea sitchensis).</title>
        <authorList>
            <person name="Ralph S.G."/>
            <person name="Chun H.J."/>
            <person name="Kolosova N."/>
            <person name="Cooper D."/>
            <person name="Oddy C."/>
            <person name="Ritland C.E."/>
            <person name="Kirkpatrick R."/>
            <person name="Moore R."/>
            <person name="Barber S."/>
            <person name="Holt R.A."/>
            <person name="Jones S.J."/>
            <person name="Marra M.A."/>
            <person name="Douglas C.J."/>
            <person name="Ritland K."/>
            <person name="Bohlmann J."/>
        </authorList>
    </citation>
    <scope>NUCLEOTIDE SEQUENCE</scope>
    <source>
        <tissue evidence="4">Green portion of the leader tissue</tissue>
    </source>
</reference>
<dbReference type="Pfam" id="PF02341">
    <property type="entry name" value="RbcX"/>
    <property type="match status" value="1"/>
</dbReference>
<evidence type="ECO:0008006" key="5">
    <source>
        <dbReference type="Google" id="ProtNLM"/>
    </source>
</evidence>
<accession>A9NTG3</accession>
<keyword evidence="3" id="KW-0120">Carbon dioxide fixation</keyword>
<dbReference type="PANTHER" id="PTHR33791">
    <property type="entry name" value="CHAPERONIN-LIKE RBCX PROTEIN 1, CHLOROPLASTIC"/>
    <property type="match status" value="1"/>
</dbReference>
<name>A9NTG3_PICSI</name>
<dbReference type="AlphaFoldDB" id="A9NTG3"/>